<comment type="caution">
    <text evidence="10">The sequence shown here is derived from an EMBL/GenBank/DDBJ whole genome shotgun (WGS) entry which is preliminary data.</text>
</comment>
<name>A0A9D4E5I4_DREPO</name>
<evidence type="ECO:0000256" key="2">
    <source>
        <dbReference type="ARBA" id="ARBA00022525"/>
    </source>
</evidence>
<feature type="domain" description="TNFR-Cys" evidence="9">
    <location>
        <begin position="23"/>
        <end position="68"/>
    </location>
</feature>
<keyword evidence="7" id="KW-0325">Glycoprotein</keyword>
<dbReference type="InterPro" id="IPR052459">
    <property type="entry name" value="TNFRSF_decoy_receptor"/>
</dbReference>
<dbReference type="PROSITE" id="PS00652">
    <property type="entry name" value="TNFR_NGFR_1"/>
    <property type="match status" value="1"/>
</dbReference>
<dbReference type="InterPro" id="IPR001368">
    <property type="entry name" value="TNFR/NGFR_Cys_rich_reg"/>
</dbReference>
<feature type="repeat" description="TNFR-Cys" evidence="8">
    <location>
        <begin position="69"/>
        <end position="109"/>
    </location>
</feature>
<evidence type="ECO:0000313" key="10">
    <source>
        <dbReference type="EMBL" id="KAH3774222.1"/>
    </source>
</evidence>
<accession>A0A9D4E5I4</accession>
<comment type="subcellular location">
    <subcellularLocation>
        <location evidence="1">Secreted</location>
    </subcellularLocation>
</comment>
<keyword evidence="6 8" id="KW-1015">Disulfide bond</keyword>
<sequence>MCPPGTHWVSDCNSDGQQDKCEPCPEGSYTSNYNIAHLCAPCRTECTGQHHDRNIVQVSCTNISDLKCACKEGYWLKRHHQKSTCRHVSSCRPGSGVQRQADDNSDTTCATCQAGFTFSNITSTTELCRDCTVCGDAYEVVTKCTPFNDTVCQLKEQPYDIVEPIAGLSIETELSSSARITWSISKMTMVVCFALLQLQSF</sequence>
<feature type="disulfide bond" evidence="8">
    <location>
        <begin position="24"/>
        <end position="39"/>
    </location>
</feature>
<dbReference type="Proteomes" id="UP000828390">
    <property type="component" value="Unassembled WGS sequence"/>
</dbReference>
<reference evidence="10" key="1">
    <citation type="journal article" date="2019" name="bioRxiv">
        <title>The Genome of the Zebra Mussel, Dreissena polymorpha: A Resource for Invasive Species Research.</title>
        <authorList>
            <person name="McCartney M.A."/>
            <person name="Auch B."/>
            <person name="Kono T."/>
            <person name="Mallez S."/>
            <person name="Zhang Y."/>
            <person name="Obille A."/>
            <person name="Becker A."/>
            <person name="Abrahante J.E."/>
            <person name="Garbe J."/>
            <person name="Badalamenti J.P."/>
            <person name="Herman A."/>
            <person name="Mangelson H."/>
            <person name="Liachko I."/>
            <person name="Sullivan S."/>
            <person name="Sone E.D."/>
            <person name="Koren S."/>
            <person name="Silverstein K.A.T."/>
            <person name="Beckman K.B."/>
            <person name="Gohl D.M."/>
        </authorList>
    </citation>
    <scope>NUCLEOTIDE SEQUENCE</scope>
    <source>
        <strain evidence="10">Duluth1</strain>
        <tissue evidence="10">Whole animal</tissue>
    </source>
</reference>
<dbReference type="PANTHER" id="PTHR23097:SF181">
    <property type="entry name" value="CASPASE-8-LIKE"/>
    <property type="match status" value="1"/>
</dbReference>
<feature type="repeat" description="TNFR-Cys" evidence="8">
    <location>
        <begin position="111"/>
        <end position="152"/>
    </location>
</feature>
<keyword evidence="11" id="KW-1185">Reference proteome</keyword>
<evidence type="ECO:0000256" key="5">
    <source>
        <dbReference type="ARBA" id="ARBA00022737"/>
    </source>
</evidence>
<feature type="disulfide bond" evidence="8">
    <location>
        <begin position="134"/>
        <end position="152"/>
    </location>
</feature>
<keyword evidence="4" id="KW-0732">Signal</keyword>
<evidence type="ECO:0000256" key="4">
    <source>
        <dbReference type="ARBA" id="ARBA00022729"/>
    </source>
</evidence>
<feature type="repeat" description="TNFR-Cys" evidence="8">
    <location>
        <begin position="23"/>
        <end position="68"/>
    </location>
</feature>
<gene>
    <name evidence="10" type="ORF">DPMN_175597</name>
</gene>
<feature type="disulfide bond" evidence="8">
    <location>
        <begin position="131"/>
        <end position="144"/>
    </location>
</feature>
<evidence type="ECO:0000256" key="6">
    <source>
        <dbReference type="ARBA" id="ARBA00023157"/>
    </source>
</evidence>
<feature type="domain" description="TNFR-Cys" evidence="9">
    <location>
        <begin position="69"/>
        <end position="109"/>
    </location>
</feature>
<evidence type="ECO:0000256" key="7">
    <source>
        <dbReference type="ARBA" id="ARBA00023180"/>
    </source>
</evidence>
<dbReference type="Pfam" id="PF00020">
    <property type="entry name" value="TNFR_c6"/>
    <property type="match status" value="2"/>
</dbReference>
<proteinExistence type="predicted"/>
<organism evidence="10 11">
    <name type="scientific">Dreissena polymorpha</name>
    <name type="common">Zebra mussel</name>
    <name type="synonym">Mytilus polymorpha</name>
    <dbReference type="NCBI Taxonomy" id="45954"/>
    <lineage>
        <taxon>Eukaryota</taxon>
        <taxon>Metazoa</taxon>
        <taxon>Spiralia</taxon>
        <taxon>Lophotrochozoa</taxon>
        <taxon>Mollusca</taxon>
        <taxon>Bivalvia</taxon>
        <taxon>Autobranchia</taxon>
        <taxon>Heteroconchia</taxon>
        <taxon>Euheterodonta</taxon>
        <taxon>Imparidentia</taxon>
        <taxon>Neoheterodontei</taxon>
        <taxon>Myida</taxon>
        <taxon>Dreissenoidea</taxon>
        <taxon>Dreissenidae</taxon>
        <taxon>Dreissena</taxon>
    </lineage>
</organism>
<dbReference type="AlphaFoldDB" id="A0A9D4E5I4"/>
<dbReference type="SMART" id="SM00208">
    <property type="entry name" value="TNFR"/>
    <property type="match status" value="3"/>
</dbReference>
<evidence type="ECO:0000256" key="1">
    <source>
        <dbReference type="ARBA" id="ARBA00004613"/>
    </source>
</evidence>
<feature type="domain" description="TNFR-Cys" evidence="9">
    <location>
        <begin position="111"/>
        <end position="152"/>
    </location>
</feature>
<reference evidence="10" key="2">
    <citation type="submission" date="2020-11" db="EMBL/GenBank/DDBJ databases">
        <authorList>
            <person name="McCartney M.A."/>
            <person name="Auch B."/>
            <person name="Kono T."/>
            <person name="Mallez S."/>
            <person name="Becker A."/>
            <person name="Gohl D.M."/>
            <person name="Silverstein K.A.T."/>
            <person name="Koren S."/>
            <person name="Bechman K.B."/>
            <person name="Herman A."/>
            <person name="Abrahante J.E."/>
            <person name="Garbe J."/>
        </authorList>
    </citation>
    <scope>NUCLEOTIDE SEQUENCE</scope>
    <source>
        <strain evidence="10">Duluth1</strain>
        <tissue evidence="10">Whole animal</tissue>
    </source>
</reference>
<dbReference type="EMBL" id="JAIWYP010000009">
    <property type="protein sequence ID" value="KAH3774222.1"/>
    <property type="molecule type" value="Genomic_DNA"/>
</dbReference>
<evidence type="ECO:0000313" key="11">
    <source>
        <dbReference type="Proteomes" id="UP000828390"/>
    </source>
</evidence>
<dbReference type="PROSITE" id="PS50050">
    <property type="entry name" value="TNFR_NGFR_2"/>
    <property type="match status" value="3"/>
</dbReference>
<dbReference type="PANTHER" id="PTHR23097">
    <property type="entry name" value="TUMOR NECROSIS FACTOR RECEPTOR SUPERFAMILY MEMBER"/>
    <property type="match status" value="1"/>
</dbReference>
<evidence type="ECO:0000259" key="9">
    <source>
        <dbReference type="PROSITE" id="PS50050"/>
    </source>
</evidence>
<comment type="caution">
    <text evidence="8">Lacks conserved residue(s) required for the propagation of feature annotation.</text>
</comment>
<feature type="disulfide bond" evidence="8">
    <location>
        <begin position="70"/>
        <end position="85"/>
    </location>
</feature>
<evidence type="ECO:0000256" key="3">
    <source>
        <dbReference type="ARBA" id="ARBA00022703"/>
    </source>
</evidence>
<keyword evidence="2" id="KW-0964">Secreted</keyword>
<dbReference type="GO" id="GO:0005576">
    <property type="term" value="C:extracellular region"/>
    <property type="evidence" value="ECO:0007669"/>
    <property type="project" value="UniProtKB-SubCell"/>
</dbReference>
<feature type="disulfide bond" evidence="8">
    <location>
        <begin position="91"/>
        <end position="109"/>
    </location>
</feature>
<keyword evidence="5" id="KW-0677">Repeat</keyword>
<dbReference type="GO" id="GO:0006915">
    <property type="term" value="P:apoptotic process"/>
    <property type="evidence" value="ECO:0007669"/>
    <property type="project" value="UniProtKB-KW"/>
</dbReference>
<dbReference type="Gene3D" id="2.10.50.10">
    <property type="entry name" value="Tumor Necrosis Factor Receptor, subunit A, domain 2"/>
    <property type="match status" value="3"/>
</dbReference>
<protein>
    <recommendedName>
        <fullName evidence="9">TNFR-Cys domain-containing protein</fullName>
    </recommendedName>
</protein>
<evidence type="ECO:0000256" key="8">
    <source>
        <dbReference type="PROSITE-ProRule" id="PRU00206"/>
    </source>
</evidence>
<keyword evidence="3" id="KW-0053">Apoptosis</keyword>
<dbReference type="SUPFAM" id="SSF57586">
    <property type="entry name" value="TNF receptor-like"/>
    <property type="match status" value="2"/>
</dbReference>